<dbReference type="AlphaFoldDB" id="A0AAD5NQV8"/>
<reference evidence="2" key="2">
    <citation type="submission" date="2023-02" db="EMBL/GenBank/DDBJ databases">
        <authorList>
            <person name="Swenson N.G."/>
            <person name="Wegrzyn J.L."/>
            <person name="Mcevoy S.L."/>
        </authorList>
    </citation>
    <scope>NUCLEOTIDE SEQUENCE</scope>
    <source>
        <strain evidence="2">91603</strain>
        <tissue evidence="2">Leaf</tissue>
    </source>
</reference>
<sequence length="229" mass="25699">MDECAYCHEKRHWKNSCQKSRAKRFTHNRPGTTTVTSNIWPSSSTSTKSQSSPNLSSLALEVARILSASAPSDALLVSSVGLSIMITAERENGENKRLSSAGSIDNIRKFPISSPDSGCRRFPPLLANVVDRTSRRPPLILFFTFSLCRSPPSFVSSRSYRRILDVDIVLRHSQTSSIKPTEDHRLFSSSLSLSATLLFCYSNRNQTHISKQQWRIDQQSFDLITTETD</sequence>
<protein>
    <submittedName>
        <fullName evidence="2">Uncharacterized protein</fullName>
    </submittedName>
</protein>
<dbReference type="EMBL" id="JAJSOW010000102">
    <property type="protein sequence ID" value="KAI9176754.1"/>
    <property type="molecule type" value="Genomic_DNA"/>
</dbReference>
<gene>
    <name evidence="2" type="ORF">LWI28_006755</name>
</gene>
<proteinExistence type="predicted"/>
<keyword evidence="3" id="KW-1185">Reference proteome</keyword>
<organism evidence="2 3">
    <name type="scientific">Acer negundo</name>
    <name type="common">Box elder</name>
    <dbReference type="NCBI Taxonomy" id="4023"/>
    <lineage>
        <taxon>Eukaryota</taxon>
        <taxon>Viridiplantae</taxon>
        <taxon>Streptophyta</taxon>
        <taxon>Embryophyta</taxon>
        <taxon>Tracheophyta</taxon>
        <taxon>Spermatophyta</taxon>
        <taxon>Magnoliopsida</taxon>
        <taxon>eudicotyledons</taxon>
        <taxon>Gunneridae</taxon>
        <taxon>Pentapetalae</taxon>
        <taxon>rosids</taxon>
        <taxon>malvids</taxon>
        <taxon>Sapindales</taxon>
        <taxon>Sapindaceae</taxon>
        <taxon>Hippocastanoideae</taxon>
        <taxon>Acereae</taxon>
        <taxon>Acer</taxon>
    </lineage>
</organism>
<evidence type="ECO:0000256" key="1">
    <source>
        <dbReference type="SAM" id="MobiDB-lite"/>
    </source>
</evidence>
<feature type="region of interest" description="Disordered" evidence="1">
    <location>
        <begin position="28"/>
        <end position="53"/>
    </location>
</feature>
<feature type="compositionally biased region" description="Low complexity" evidence="1">
    <location>
        <begin position="37"/>
        <end position="53"/>
    </location>
</feature>
<dbReference type="Proteomes" id="UP001064489">
    <property type="component" value="Chromosome 5"/>
</dbReference>
<evidence type="ECO:0000313" key="3">
    <source>
        <dbReference type="Proteomes" id="UP001064489"/>
    </source>
</evidence>
<comment type="caution">
    <text evidence="2">The sequence shown here is derived from an EMBL/GenBank/DDBJ whole genome shotgun (WGS) entry which is preliminary data.</text>
</comment>
<evidence type="ECO:0000313" key="2">
    <source>
        <dbReference type="EMBL" id="KAI9176754.1"/>
    </source>
</evidence>
<reference evidence="2" key="1">
    <citation type="journal article" date="2022" name="Plant J.">
        <title>Strategies of tolerance reflected in two North American maple genomes.</title>
        <authorList>
            <person name="McEvoy S.L."/>
            <person name="Sezen U.U."/>
            <person name="Trouern-Trend A."/>
            <person name="McMahon S.M."/>
            <person name="Schaberg P.G."/>
            <person name="Yang J."/>
            <person name="Wegrzyn J.L."/>
            <person name="Swenson N.G."/>
        </authorList>
    </citation>
    <scope>NUCLEOTIDE SEQUENCE</scope>
    <source>
        <strain evidence="2">91603</strain>
    </source>
</reference>
<name>A0AAD5NQV8_ACENE</name>
<accession>A0AAD5NQV8</accession>